<reference evidence="11 12" key="1">
    <citation type="submission" date="2021-04" db="EMBL/GenBank/DDBJ databases">
        <title>The genome sequence of Ideonella sp. 3Y2.</title>
        <authorList>
            <person name="Liu Y."/>
        </authorList>
    </citation>
    <scope>NUCLEOTIDE SEQUENCE [LARGE SCALE GENOMIC DNA]</scope>
    <source>
        <strain evidence="11 12">3Y2</strain>
    </source>
</reference>
<dbReference type="PROSITE" id="PS50112">
    <property type="entry name" value="PAS"/>
    <property type="match status" value="1"/>
</dbReference>
<evidence type="ECO:0000259" key="9">
    <source>
        <dbReference type="PROSITE" id="PS50112"/>
    </source>
</evidence>
<keyword evidence="12" id="KW-1185">Reference proteome</keyword>
<dbReference type="InterPro" id="IPR004358">
    <property type="entry name" value="Sig_transdc_His_kin-like_C"/>
</dbReference>
<keyword evidence="5" id="KW-0418">Kinase</keyword>
<keyword evidence="7" id="KW-1133">Transmembrane helix</keyword>
<dbReference type="SUPFAM" id="SSF55785">
    <property type="entry name" value="PYP-like sensor domain (PAS domain)"/>
    <property type="match status" value="1"/>
</dbReference>
<organism evidence="11 12">
    <name type="scientific">Ideonella alba</name>
    <dbReference type="NCBI Taxonomy" id="2824118"/>
    <lineage>
        <taxon>Bacteria</taxon>
        <taxon>Pseudomonadati</taxon>
        <taxon>Pseudomonadota</taxon>
        <taxon>Betaproteobacteria</taxon>
        <taxon>Burkholderiales</taxon>
        <taxon>Sphaerotilaceae</taxon>
        <taxon>Ideonella</taxon>
    </lineage>
</organism>
<keyword evidence="6 7" id="KW-0472">Membrane</keyword>
<dbReference type="PROSITE" id="PS50113">
    <property type="entry name" value="PAC"/>
    <property type="match status" value="1"/>
</dbReference>
<keyword evidence="4" id="KW-0808">Transferase</keyword>
<evidence type="ECO:0000259" key="10">
    <source>
        <dbReference type="PROSITE" id="PS50113"/>
    </source>
</evidence>
<dbReference type="InterPro" id="IPR000014">
    <property type="entry name" value="PAS"/>
</dbReference>
<dbReference type="CDD" id="cd00082">
    <property type="entry name" value="HisKA"/>
    <property type="match status" value="1"/>
</dbReference>
<keyword evidence="3" id="KW-0597">Phosphoprotein</keyword>
<evidence type="ECO:0000256" key="5">
    <source>
        <dbReference type="ARBA" id="ARBA00022777"/>
    </source>
</evidence>
<evidence type="ECO:0000256" key="3">
    <source>
        <dbReference type="ARBA" id="ARBA00022553"/>
    </source>
</evidence>
<dbReference type="Pfam" id="PF02518">
    <property type="entry name" value="HATPase_c"/>
    <property type="match status" value="1"/>
</dbReference>
<sequence length="456" mass="50725">MPHQVDDALSSARAAWRVSLAYVLFGVAWIMGSDALVHAVSGDPDWLDTAQQLKGLAFIALTGVGLFLFQRHEYRRMRDALALQQRQFRQLHESLGEVLWIGSPDGSRLHYVSPAFEQIYGRSVPEILRRPALWRESVHPDDLAAAWALDPRLADGQMVSCEYRIVRPDGSVRWVEDRKRMILDARGQPVLMGGIAEDITARRERDAVQDTLRSELQRLVDERTAELQATNLELEAFSRTAAHDLKSPLSGIAGLSQLLRTRHAQGMDPAGLAFLEQIERSARDMSELVNDLLVLSRAGSVPLACQWNDLAPLASQVLDDLQRLEPWRQVTLQLPPEMPAWCDAGLMRSVLANLLGNAWKYSARREPARITVAWQSTDQGTELTVTDNGSGFDAARVEGGVFRPFQRFHTQAQFQGSGLGLVTCQRIAQRHGGRLEVQSAPGEGTRASLWLPLPPA</sequence>
<dbReference type="InterPro" id="IPR035965">
    <property type="entry name" value="PAS-like_dom_sf"/>
</dbReference>
<dbReference type="RefSeq" id="WP_210856891.1">
    <property type="nucleotide sequence ID" value="NZ_JAGQDD010000025.1"/>
</dbReference>
<dbReference type="SMART" id="SM00387">
    <property type="entry name" value="HATPase_c"/>
    <property type="match status" value="1"/>
</dbReference>
<accession>A0A940YCU4</accession>
<dbReference type="InterPro" id="IPR003594">
    <property type="entry name" value="HATPase_dom"/>
</dbReference>
<dbReference type="Pfam" id="PF08447">
    <property type="entry name" value="PAS_3"/>
    <property type="match status" value="1"/>
</dbReference>
<feature type="transmembrane region" description="Helical" evidence="7">
    <location>
        <begin position="52"/>
        <end position="69"/>
    </location>
</feature>
<protein>
    <recommendedName>
        <fullName evidence="2">histidine kinase</fullName>
        <ecNumber evidence="2">2.7.13.3</ecNumber>
    </recommendedName>
</protein>
<evidence type="ECO:0000256" key="4">
    <source>
        <dbReference type="ARBA" id="ARBA00022679"/>
    </source>
</evidence>
<feature type="domain" description="PAS" evidence="9">
    <location>
        <begin position="84"/>
        <end position="142"/>
    </location>
</feature>
<dbReference type="SUPFAM" id="SSF47384">
    <property type="entry name" value="Homodimeric domain of signal transducing histidine kinase"/>
    <property type="match status" value="1"/>
</dbReference>
<evidence type="ECO:0000256" key="1">
    <source>
        <dbReference type="ARBA" id="ARBA00000085"/>
    </source>
</evidence>
<dbReference type="InterPro" id="IPR001610">
    <property type="entry name" value="PAC"/>
</dbReference>
<dbReference type="GO" id="GO:0000156">
    <property type="term" value="F:phosphorelay response regulator activity"/>
    <property type="evidence" value="ECO:0007669"/>
    <property type="project" value="TreeGrafter"/>
</dbReference>
<dbReference type="SMART" id="SM00388">
    <property type="entry name" value="HisKA"/>
    <property type="match status" value="1"/>
</dbReference>
<dbReference type="EMBL" id="JAGQDD010000025">
    <property type="protein sequence ID" value="MBQ0933223.1"/>
    <property type="molecule type" value="Genomic_DNA"/>
</dbReference>
<dbReference type="Gene3D" id="3.30.450.20">
    <property type="entry name" value="PAS domain"/>
    <property type="match status" value="1"/>
</dbReference>
<dbReference type="GO" id="GO:0030295">
    <property type="term" value="F:protein kinase activator activity"/>
    <property type="evidence" value="ECO:0007669"/>
    <property type="project" value="TreeGrafter"/>
</dbReference>
<dbReference type="Proteomes" id="UP000676246">
    <property type="component" value="Unassembled WGS sequence"/>
</dbReference>
<dbReference type="GO" id="GO:0000155">
    <property type="term" value="F:phosphorelay sensor kinase activity"/>
    <property type="evidence" value="ECO:0007669"/>
    <property type="project" value="InterPro"/>
</dbReference>
<dbReference type="PANTHER" id="PTHR42878">
    <property type="entry name" value="TWO-COMPONENT HISTIDINE KINASE"/>
    <property type="match status" value="1"/>
</dbReference>
<evidence type="ECO:0000259" key="8">
    <source>
        <dbReference type="PROSITE" id="PS50109"/>
    </source>
</evidence>
<dbReference type="EC" id="2.7.13.3" evidence="2"/>
<evidence type="ECO:0000313" key="11">
    <source>
        <dbReference type="EMBL" id="MBQ0933223.1"/>
    </source>
</evidence>
<evidence type="ECO:0000256" key="2">
    <source>
        <dbReference type="ARBA" id="ARBA00012438"/>
    </source>
</evidence>
<dbReference type="InterPro" id="IPR036097">
    <property type="entry name" value="HisK_dim/P_sf"/>
</dbReference>
<dbReference type="PRINTS" id="PR00344">
    <property type="entry name" value="BCTRLSENSOR"/>
</dbReference>
<feature type="domain" description="PAC" evidence="10">
    <location>
        <begin position="159"/>
        <end position="211"/>
    </location>
</feature>
<dbReference type="SMART" id="SM00091">
    <property type="entry name" value="PAS"/>
    <property type="match status" value="1"/>
</dbReference>
<dbReference type="Gene3D" id="1.10.287.130">
    <property type="match status" value="1"/>
</dbReference>
<evidence type="ECO:0000256" key="7">
    <source>
        <dbReference type="SAM" id="Phobius"/>
    </source>
</evidence>
<comment type="caution">
    <text evidence="11">The sequence shown here is derived from an EMBL/GenBank/DDBJ whole genome shotgun (WGS) entry which is preliminary data.</text>
</comment>
<dbReference type="PROSITE" id="PS50109">
    <property type="entry name" value="HIS_KIN"/>
    <property type="match status" value="1"/>
</dbReference>
<feature type="transmembrane region" description="Helical" evidence="7">
    <location>
        <begin position="20"/>
        <end position="40"/>
    </location>
</feature>
<comment type="catalytic activity">
    <reaction evidence="1">
        <text>ATP + protein L-histidine = ADP + protein N-phospho-L-histidine.</text>
        <dbReference type="EC" id="2.7.13.3"/>
    </reaction>
</comment>
<dbReference type="InterPro" id="IPR013655">
    <property type="entry name" value="PAS_fold_3"/>
</dbReference>
<name>A0A940YCU4_9BURK</name>
<dbReference type="SMART" id="SM00086">
    <property type="entry name" value="PAC"/>
    <property type="match status" value="1"/>
</dbReference>
<gene>
    <name evidence="11" type="ORF">KAK03_22350</name>
</gene>
<dbReference type="GO" id="GO:0007234">
    <property type="term" value="P:osmosensory signaling via phosphorelay pathway"/>
    <property type="evidence" value="ECO:0007669"/>
    <property type="project" value="TreeGrafter"/>
</dbReference>
<dbReference type="InterPro" id="IPR036890">
    <property type="entry name" value="HATPase_C_sf"/>
</dbReference>
<dbReference type="GO" id="GO:0016020">
    <property type="term" value="C:membrane"/>
    <property type="evidence" value="ECO:0007669"/>
    <property type="project" value="UniProtKB-SubCell"/>
</dbReference>
<dbReference type="PANTHER" id="PTHR42878:SF15">
    <property type="entry name" value="BACTERIOPHYTOCHROME"/>
    <property type="match status" value="1"/>
</dbReference>
<keyword evidence="7" id="KW-0812">Transmembrane</keyword>
<dbReference type="InterPro" id="IPR000700">
    <property type="entry name" value="PAS-assoc_C"/>
</dbReference>
<dbReference type="CDD" id="cd00130">
    <property type="entry name" value="PAS"/>
    <property type="match status" value="1"/>
</dbReference>
<dbReference type="InterPro" id="IPR003661">
    <property type="entry name" value="HisK_dim/P_dom"/>
</dbReference>
<proteinExistence type="predicted"/>
<dbReference type="AlphaFoldDB" id="A0A940YCU4"/>
<evidence type="ECO:0000256" key="6">
    <source>
        <dbReference type="ARBA" id="ARBA00023136"/>
    </source>
</evidence>
<dbReference type="Pfam" id="PF00512">
    <property type="entry name" value="HisKA"/>
    <property type="match status" value="1"/>
</dbReference>
<feature type="domain" description="Histidine kinase" evidence="8">
    <location>
        <begin position="240"/>
        <end position="455"/>
    </location>
</feature>
<dbReference type="InterPro" id="IPR050351">
    <property type="entry name" value="BphY/WalK/GraS-like"/>
</dbReference>
<dbReference type="NCBIfam" id="TIGR00229">
    <property type="entry name" value="sensory_box"/>
    <property type="match status" value="1"/>
</dbReference>
<dbReference type="SUPFAM" id="SSF55874">
    <property type="entry name" value="ATPase domain of HSP90 chaperone/DNA topoisomerase II/histidine kinase"/>
    <property type="match status" value="1"/>
</dbReference>
<dbReference type="Gene3D" id="3.30.565.10">
    <property type="entry name" value="Histidine kinase-like ATPase, C-terminal domain"/>
    <property type="match status" value="1"/>
</dbReference>
<dbReference type="InterPro" id="IPR005467">
    <property type="entry name" value="His_kinase_dom"/>
</dbReference>
<evidence type="ECO:0000313" key="12">
    <source>
        <dbReference type="Proteomes" id="UP000676246"/>
    </source>
</evidence>